<dbReference type="Gene3D" id="2.70.150.10">
    <property type="entry name" value="Calcium-transporting ATPase, cytoplasmic transduction domain A"/>
    <property type="match status" value="1"/>
</dbReference>
<dbReference type="Proteomes" id="UP000314294">
    <property type="component" value="Unassembled WGS sequence"/>
</dbReference>
<dbReference type="EMBL" id="SRLO01000573">
    <property type="protein sequence ID" value="TNN51676.1"/>
    <property type="molecule type" value="Genomic_DNA"/>
</dbReference>
<dbReference type="InterPro" id="IPR023298">
    <property type="entry name" value="ATPase_P-typ_TM_dom_sf"/>
</dbReference>
<evidence type="ECO:0000256" key="1">
    <source>
        <dbReference type="ARBA" id="ARBA00022842"/>
    </source>
</evidence>
<sequence>MENAHAKSTAECLAYFGANENTGLSPEQCKKNLEKYGFNELPAEEGESSSSTFTKHENQKENVRRLIRPHGRTVMNRRRKTIWELIAEQFEDLLVRILLLAACISFSDKQAVRRFPDLYPRKNKCI</sequence>
<keyword evidence="1" id="KW-0460">Magnesium</keyword>
<dbReference type="OrthoDB" id="3352408at2759"/>
<protein>
    <submittedName>
        <fullName evidence="4">Sarcoplasmic/endoplasmic reticulum calcium ATPase 1</fullName>
    </submittedName>
</protein>
<organism evidence="4 5">
    <name type="scientific">Liparis tanakae</name>
    <name type="common">Tanaka's snailfish</name>
    <dbReference type="NCBI Taxonomy" id="230148"/>
    <lineage>
        <taxon>Eukaryota</taxon>
        <taxon>Metazoa</taxon>
        <taxon>Chordata</taxon>
        <taxon>Craniata</taxon>
        <taxon>Vertebrata</taxon>
        <taxon>Euteleostomi</taxon>
        <taxon>Actinopterygii</taxon>
        <taxon>Neopterygii</taxon>
        <taxon>Teleostei</taxon>
        <taxon>Neoteleostei</taxon>
        <taxon>Acanthomorphata</taxon>
        <taxon>Eupercaria</taxon>
        <taxon>Perciformes</taxon>
        <taxon>Cottioidei</taxon>
        <taxon>Cottales</taxon>
        <taxon>Liparidae</taxon>
        <taxon>Liparis</taxon>
    </lineage>
</organism>
<gene>
    <name evidence="4" type="primary">atp2a1_6</name>
    <name evidence="4" type="ORF">EYF80_038088</name>
</gene>
<dbReference type="Pfam" id="PF00690">
    <property type="entry name" value="Cation_ATPase_N"/>
    <property type="match status" value="2"/>
</dbReference>
<dbReference type="SMART" id="SM00831">
    <property type="entry name" value="Cation_ATPase_N"/>
    <property type="match status" value="1"/>
</dbReference>
<dbReference type="SUPFAM" id="SSF81665">
    <property type="entry name" value="Calcium ATPase, transmembrane domain M"/>
    <property type="match status" value="1"/>
</dbReference>
<feature type="compositionally biased region" description="Basic and acidic residues" evidence="2">
    <location>
        <begin position="54"/>
        <end position="64"/>
    </location>
</feature>
<evidence type="ECO:0000259" key="3">
    <source>
        <dbReference type="SMART" id="SM00831"/>
    </source>
</evidence>
<evidence type="ECO:0000313" key="4">
    <source>
        <dbReference type="EMBL" id="TNN51676.1"/>
    </source>
</evidence>
<accession>A0A4Z2GDL3</accession>
<dbReference type="InterPro" id="IPR004014">
    <property type="entry name" value="ATPase_P-typ_cation-transptr_N"/>
</dbReference>
<name>A0A4Z2GDL3_9TELE</name>
<dbReference type="AlphaFoldDB" id="A0A4Z2GDL3"/>
<reference evidence="4 5" key="1">
    <citation type="submission" date="2019-03" db="EMBL/GenBank/DDBJ databases">
        <title>First draft genome of Liparis tanakae, snailfish: a comprehensive survey of snailfish specific genes.</title>
        <authorList>
            <person name="Kim W."/>
            <person name="Song I."/>
            <person name="Jeong J.-H."/>
            <person name="Kim D."/>
            <person name="Kim S."/>
            <person name="Ryu S."/>
            <person name="Song J.Y."/>
            <person name="Lee S.K."/>
        </authorList>
    </citation>
    <scope>NUCLEOTIDE SEQUENCE [LARGE SCALE GENOMIC DNA]</scope>
    <source>
        <tissue evidence="4">Muscle</tissue>
    </source>
</reference>
<evidence type="ECO:0000256" key="2">
    <source>
        <dbReference type="SAM" id="MobiDB-lite"/>
    </source>
</evidence>
<proteinExistence type="predicted"/>
<feature type="domain" description="Cation-transporting P-type ATPase N-terminal" evidence="3">
    <location>
        <begin position="3"/>
        <end position="110"/>
    </location>
</feature>
<keyword evidence="5" id="KW-1185">Reference proteome</keyword>
<comment type="caution">
    <text evidence="4">The sequence shown here is derived from an EMBL/GenBank/DDBJ whole genome shotgun (WGS) entry which is preliminary data.</text>
</comment>
<feature type="region of interest" description="Disordered" evidence="2">
    <location>
        <begin position="40"/>
        <end position="68"/>
    </location>
</feature>
<evidence type="ECO:0000313" key="5">
    <source>
        <dbReference type="Proteomes" id="UP000314294"/>
    </source>
</evidence>